<feature type="domain" description="VanZ-like" evidence="2">
    <location>
        <begin position="26"/>
        <end position="142"/>
    </location>
</feature>
<feature type="transmembrane region" description="Helical" evidence="1">
    <location>
        <begin position="316"/>
        <end position="336"/>
    </location>
</feature>
<evidence type="ECO:0000313" key="4">
    <source>
        <dbReference type="Proteomes" id="UP001158049"/>
    </source>
</evidence>
<accession>A0ABY1QNE9</accession>
<dbReference type="EMBL" id="FXUL01000019">
    <property type="protein sequence ID" value="SMP73445.1"/>
    <property type="molecule type" value="Genomic_DNA"/>
</dbReference>
<reference evidence="3 4" key="1">
    <citation type="submission" date="2017-05" db="EMBL/GenBank/DDBJ databases">
        <authorList>
            <person name="Varghese N."/>
            <person name="Submissions S."/>
        </authorList>
    </citation>
    <scope>NUCLEOTIDE SEQUENCE [LARGE SCALE GENOMIC DNA]</scope>
    <source>
        <strain evidence="3 4">DSM 26001</strain>
    </source>
</reference>
<dbReference type="Pfam" id="PF04892">
    <property type="entry name" value="VanZ"/>
    <property type="match status" value="1"/>
</dbReference>
<keyword evidence="1" id="KW-0472">Membrane</keyword>
<evidence type="ECO:0000256" key="1">
    <source>
        <dbReference type="SAM" id="Phobius"/>
    </source>
</evidence>
<protein>
    <submittedName>
        <fullName evidence="3">VanZ like family protein</fullName>
    </submittedName>
</protein>
<dbReference type="Proteomes" id="UP001158049">
    <property type="component" value="Unassembled WGS sequence"/>
</dbReference>
<dbReference type="RefSeq" id="WP_283444271.1">
    <property type="nucleotide sequence ID" value="NZ_FXUL01000019.1"/>
</dbReference>
<name>A0ABY1QNE9_9BURK</name>
<keyword evidence="1" id="KW-1133">Transmembrane helix</keyword>
<feature type="transmembrane region" description="Helical" evidence="1">
    <location>
        <begin position="348"/>
        <end position="371"/>
    </location>
</feature>
<feature type="transmembrane region" description="Helical" evidence="1">
    <location>
        <begin position="283"/>
        <end position="304"/>
    </location>
</feature>
<dbReference type="InterPro" id="IPR006976">
    <property type="entry name" value="VanZ-like"/>
</dbReference>
<keyword evidence="4" id="KW-1185">Reference proteome</keyword>
<keyword evidence="1" id="KW-0812">Transmembrane</keyword>
<evidence type="ECO:0000259" key="2">
    <source>
        <dbReference type="Pfam" id="PF04892"/>
    </source>
</evidence>
<feature type="transmembrane region" description="Helical" evidence="1">
    <location>
        <begin position="225"/>
        <end position="248"/>
    </location>
</feature>
<comment type="caution">
    <text evidence="3">The sequence shown here is derived from an EMBL/GenBank/DDBJ whole genome shotgun (WGS) entry which is preliminary data.</text>
</comment>
<gene>
    <name evidence="3" type="ORF">SAMN06295970_11979</name>
</gene>
<feature type="transmembrane region" description="Helical" evidence="1">
    <location>
        <begin position="255"/>
        <end position="277"/>
    </location>
</feature>
<evidence type="ECO:0000313" key="3">
    <source>
        <dbReference type="EMBL" id="SMP73445.1"/>
    </source>
</evidence>
<organism evidence="3 4">
    <name type="scientific">Noviherbaspirillum suwonense</name>
    <dbReference type="NCBI Taxonomy" id="1224511"/>
    <lineage>
        <taxon>Bacteria</taxon>
        <taxon>Pseudomonadati</taxon>
        <taxon>Pseudomonadota</taxon>
        <taxon>Betaproteobacteria</taxon>
        <taxon>Burkholderiales</taxon>
        <taxon>Oxalobacteraceae</taxon>
        <taxon>Noviherbaspirillum</taxon>
    </lineage>
</organism>
<feature type="transmembrane region" description="Helical" evidence="1">
    <location>
        <begin position="91"/>
        <end position="109"/>
    </location>
</feature>
<feature type="transmembrane region" description="Helical" evidence="1">
    <location>
        <begin position="68"/>
        <end position="86"/>
    </location>
</feature>
<feature type="transmembrane region" description="Helical" evidence="1">
    <location>
        <begin position="129"/>
        <end position="148"/>
    </location>
</feature>
<feature type="transmembrane region" description="Helical" evidence="1">
    <location>
        <begin position="20"/>
        <end position="40"/>
    </location>
</feature>
<sequence length="382" mass="41359">MNGEPASQPLPAAAASKSVFARGGLVFYAFLIVYASWYPFSGWRSNGLPLTAFLFAPLPYYWTKFDLLTNIVGYAPFGVLLVFSLYPRLRGVWAVLLASVIGALVSTAMEAGQNFLPSRVPSNLDLLTNAAGVALGAVIGALLTPAFLEQSRLLALRGRWFLHEASRGLIVLALWPLAQVYPQAYLFGHGQLLPIASDWLSELWSVQIDLGALIRREAELSAEQYWLSETIITACGFTGAVLTLLCLCRRRAPRMALALALVAAALAAKTLASALLFSPDNAFAWVTPGAEGGLLIGLIMLAGLAMAPPVAQRRAAALMLIVSLVAVNVAPANPYFLSTLQTWVQGRFLNFNGAAQFLSLTWPFITLWFLYHPVHRAKPGER</sequence>
<proteinExistence type="predicted"/>